<dbReference type="STRING" id="283909.R7VG60"/>
<dbReference type="PRINTS" id="PR01438">
    <property type="entry name" value="UNVRSLSTRESS"/>
</dbReference>
<reference evidence="4" key="1">
    <citation type="submission" date="2012-12" db="EMBL/GenBank/DDBJ databases">
        <authorList>
            <person name="Hellsten U."/>
            <person name="Grimwood J."/>
            <person name="Chapman J.A."/>
            <person name="Shapiro H."/>
            <person name="Aerts A."/>
            <person name="Otillar R.P."/>
            <person name="Terry A.Y."/>
            <person name="Boore J.L."/>
            <person name="Simakov O."/>
            <person name="Marletaz F."/>
            <person name="Cho S.-J."/>
            <person name="Edsinger-Gonzales E."/>
            <person name="Havlak P."/>
            <person name="Kuo D.-H."/>
            <person name="Larsson T."/>
            <person name="Lv J."/>
            <person name="Arendt D."/>
            <person name="Savage R."/>
            <person name="Osoegawa K."/>
            <person name="de Jong P."/>
            <person name="Lindberg D.R."/>
            <person name="Seaver E.C."/>
            <person name="Weisblat D.A."/>
            <person name="Putnam N.H."/>
            <person name="Grigoriev I.V."/>
            <person name="Rokhsar D.S."/>
        </authorList>
    </citation>
    <scope>NUCLEOTIDE SEQUENCE</scope>
    <source>
        <strain evidence="4">I ESC-2004</strain>
    </source>
</reference>
<dbReference type="Pfam" id="PF00582">
    <property type="entry name" value="Usp"/>
    <property type="match status" value="1"/>
</dbReference>
<dbReference type="EMBL" id="KB293867">
    <property type="protein sequence ID" value="ELU15281.1"/>
    <property type="molecule type" value="Genomic_DNA"/>
</dbReference>
<dbReference type="SUPFAM" id="SSF52402">
    <property type="entry name" value="Adenine nucleotide alpha hydrolases-like"/>
    <property type="match status" value="1"/>
</dbReference>
<dbReference type="PANTHER" id="PTHR31964">
    <property type="entry name" value="ADENINE NUCLEOTIDE ALPHA HYDROLASES-LIKE SUPERFAMILY PROTEIN"/>
    <property type="match status" value="1"/>
</dbReference>
<dbReference type="InterPro" id="IPR014729">
    <property type="entry name" value="Rossmann-like_a/b/a_fold"/>
</dbReference>
<proteinExistence type="predicted"/>
<evidence type="ECO:0000313" key="4">
    <source>
        <dbReference type="Proteomes" id="UP000014760"/>
    </source>
</evidence>
<dbReference type="EMBL" id="AMQN01004567">
    <property type="status" value="NOT_ANNOTATED_CDS"/>
    <property type="molecule type" value="Genomic_DNA"/>
</dbReference>
<dbReference type="HOGENOM" id="CLU_049301_9_2_1"/>
<accession>R7VG60</accession>
<dbReference type="PANTHER" id="PTHR31964:SF113">
    <property type="entry name" value="USPA DOMAIN-CONTAINING PROTEIN"/>
    <property type="match status" value="1"/>
</dbReference>
<gene>
    <name evidence="2" type="ORF">CAPTEDRAFT_221561</name>
</gene>
<protein>
    <recommendedName>
        <fullName evidence="1">UspA domain-containing protein</fullName>
    </recommendedName>
</protein>
<name>R7VG60_CAPTE</name>
<dbReference type="Gene3D" id="3.40.50.620">
    <property type="entry name" value="HUPs"/>
    <property type="match status" value="1"/>
</dbReference>
<evidence type="ECO:0000313" key="2">
    <source>
        <dbReference type="EMBL" id="ELU15281.1"/>
    </source>
</evidence>
<dbReference type="OMA" id="HEHSNYA"/>
<reference evidence="2 4" key="2">
    <citation type="journal article" date="2013" name="Nature">
        <title>Insights into bilaterian evolution from three spiralian genomes.</title>
        <authorList>
            <person name="Simakov O."/>
            <person name="Marletaz F."/>
            <person name="Cho S.J."/>
            <person name="Edsinger-Gonzales E."/>
            <person name="Havlak P."/>
            <person name="Hellsten U."/>
            <person name="Kuo D.H."/>
            <person name="Larsson T."/>
            <person name="Lv J."/>
            <person name="Arendt D."/>
            <person name="Savage R."/>
            <person name="Osoegawa K."/>
            <person name="de Jong P."/>
            <person name="Grimwood J."/>
            <person name="Chapman J.A."/>
            <person name="Shapiro H."/>
            <person name="Aerts A."/>
            <person name="Otillar R.P."/>
            <person name="Terry A.Y."/>
            <person name="Boore J.L."/>
            <person name="Grigoriev I.V."/>
            <person name="Lindberg D.R."/>
            <person name="Seaver E.C."/>
            <person name="Weisblat D.A."/>
            <person name="Putnam N.H."/>
            <person name="Rokhsar D.S."/>
        </authorList>
    </citation>
    <scope>NUCLEOTIDE SEQUENCE</scope>
    <source>
        <strain evidence="2 4">I ESC-2004</strain>
    </source>
</reference>
<organism evidence="2">
    <name type="scientific">Capitella teleta</name>
    <name type="common">Polychaete worm</name>
    <dbReference type="NCBI Taxonomy" id="283909"/>
    <lineage>
        <taxon>Eukaryota</taxon>
        <taxon>Metazoa</taxon>
        <taxon>Spiralia</taxon>
        <taxon>Lophotrochozoa</taxon>
        <taxon>Annelida</taxon>
        <taxon>Polychaeta</taxon>
        <taxon>Sedentaria</taxon>
        <taxon>Scolecida</taxon>
        <taxon>Capitellidae</taxon>
        <taxon>Capitella</taxon>
    </lineage>
</organism>
<dbReference type="InterPro" id="IPR006015">
    <property type="entry name" value="Universal_stress_UspA"/>
</dbReference>
<keyword evidence="4" id="KW-1185">Reference proteome</keyword>
<reference evidence="3" key="3">
    <citation type="submission" date="2015-06" db="UniProtKB">
        <authorList>
            <consortium name="EnsemblMetazoa"/>
        </authorList>
    </citation>
    <scope>IDENTIFICATION</scope>
</reference>
<dbReference type="CDD" id="cd23659">
    <property type="entry name" value="USP_At3g01520-like"/>
    <property type="match status" value="1"/>
</dbReference>
<dbReference type="AlphaFoldDB" id="R7VG60"/>
<dbReference type="Proteomes" id="UP000014760">
    <property type="component" value="Unassembled WGS sequence"/>
</dbReference>
<dbReference type="EnsemblMetazoa" id="CapteT221561">
    <property type="protein sequence ID" value="CapteP221561"/>
    <property type="gene ID" value="CapteG221561"/>
</dbReference>
<dbReference type="OrthoDB" id="843225at2759"/>
<dbReference type="InterPro" id="IPR006016">
    <property type="entry name" value="UspA"/>
</dbReference>
<evidence type="ECO:0000313" key="3">
    <source>
        <dbReference type="EnsemblMetazoa" id="CapteP221561"/>
    </source>
</evidence>
<sequence length="144" mass="16353">MAEKSVVVAIDESEHSLKALQFYLDTIHRKEDKVILTYSAEIPYQPVQPLREDIVTDILKKVRDDAVRIETKYKKFLGDKDVNFEVKSEFSHPGEFICKVSKEANAAMVVMGTRGMGTIRRTILGSVSDYVIHHAHCPVVVYKT</sequence>
<evidence type="ECO:0000259" key="1">
    <source>
        <dbReference type="Pfam" id="PF00582"/>
    </source>
</evidence>
<feature type="domain" description="UspA" evidence="1">
    <location>
        <begin position="4"/>
        <end position="143"/>
    </location>
</feature>